<evidence type="ECO:0000313" key="3">
    <source>
        <dbReference type="Proteomes" id="UP000314294"/>
    </source>
</evidence>
<accession>A0A4Z2I0M5</accession>
<sequence length="144" mass="15842">MAELNPPTCAMSSLPDFTDPDVRLQGLGPRLPMDPPLPQRNKAPLETSYCRRPCWWRVLRAHWYISAVTSSVGTATSPASTCLNSWVPRSNVSWYRDTWSSHTFNSSDNSSSQDATLCLGRPNMTSTDTLPGHSLLASSTVSRA</sequence>
<comment type="caution">
    <text evidence="2">The sequence shown here is derived from an EMBL/GenBank/DDBJ whole genome shotgun (WGS) entry which is preliminary data.</text>
</comment>
<keyword evidence="3" id="KW-1185">Reference proteome</keyword>
<name>A0A4Z2I0M5_9TELE</name>
<dbReference type="Proteomes" id="UP000314294">
    <property type="component" value="Unassembled WGS sequence"/>
</dbReference>
<reference evidence="2 3" key="1">
    <citation type="submission" date="2019-03" db="EMBL/GenBank/DDBJ databases">
        <title>First draft genome of Liparis tanakae, snailfish: a comprehensive survey of snailfish specific genes.</title>
        <authorList>
            <person name="Kim W."/>
            <person name="Song I."/>
            <person name="Jeong J.-H."/>
            <person name="Kim D."/>
            <person name="Kim S."/>
            <person name="Ryu S."/>
            <person name="Song J.Y."/>
            <person name="Lee S.K."/>
        </authorList>
    </citation>
    <scope>NUCLEOTIDE SEQUENCE [LARGE SCALE GENOMIC DNA]</scope>
    <source>
        <tissue evidence="2">Muscle</tissue>
    </source>
</reference>
<gene>
    <name evidence="2" type="ORF">EYF80_018193</name>
</gene>
<evidence type="ECO:0000256" key="1">
    <source>
        <dbReference type="SAM" id="MobiDB-lite"/>
    </source>
</evidence>
<evidence type="ECO:0000313" key="2">
    <source>
        <dbReference type="EMBL" id="TNN71507.1"/>
    </source>
</evidence>
<proteinExistence type="predicted"/>
<organism evidence="2 3">
    <name type="scientific">Liparis tanakae</name>
    <name type="common">Tanaka's snailfish</name>
    <dbReference type="NCBI Taxonomy" id="230148"/>
    <lineage>
        <taxon>Eukaryota</taxon>
        <taxon>Metazoa</taxon>
        <taxon>Chordata</taxon>
        <taxon>Craniata</taxon>
        <taxon>Vertebrata</taxon>
        <taxon>Euteleostomi</taxon>
        <taxon>Actinopterygii</taxon>
        <taxon>Neopterygii</taxon>
        <taxon>Teleostei</taxon>
        <taxon>Neoteleostei</taxon>
        <taxon>Acanthomorphata</taxon>
        <taxon>Eupercaria</taxon>
        <taxon>Perciformes</taxon>
        <taxon>Cottioidei</taxon>
        <taxon>Cottales</taxon>
        <taxon>Liparidae</taxon>
        <taxon>Liparis</taxon>
    </lineage>
</organism>
<dbReference type="AlphaFoldDB" id="A0A4Z2I0M5"/>
<protein>
    <submittedName>
        <fullName evidence="2">Uncharacterized protein</fullName>
    </submittedName>
</protein>
<feature type="region of interest" description="Disordered" evidence="1">
    <location>
        <begin position="103"/>
        <end position="144"/>
    </location>
</feature>
<feature type="compositionally biased region" description="Low complexity" evidence="1">
    <location>
        <begin position="103"/>
        <end position="112"/>
    </location>
</feature>
<dbReference type="EMBL" id="SRLO01000148">
    <property type="protein sequence ID" value="TNN71507.1"/>
    <property type="molecule type" value="Genomic_DNA"/>
</dbReference>